<sequence>MLGTSSCPTVRVMTRTVGNRGTEKKSMKKKTTPEAPASKKDDSRLWTSQVFIRDCEKIRCFFLSVPELGSFLHARSEKRFLSVLS</sequence>
<comment type="caution">
    <text evidence="2">The sequence shown here is derived from an EMBL/GenBank/DDBJ whole genome shotgun (WGS) entry which is preliminary data.</text>
</comment>
<accession>A0A834I7S7</accession>
<dbReference type="EMBL" id="JAACXV010012532">
    <property type="protein sequence ID" value="KAF7274579.1"/>
    <property type="molecule type" value="Genomic_DNA"/>
</dbReference>
<name>A0A834I7S7_RHYFE</name>
<keyword evidence="3" id="KW-1185">Reference proteome</keyword>
<organism evidence="2 3">
    <name type="scientific">Rhynchophorus ferrugineus</name>
    <name type="common">Red palm weevil</name>
    <name type="synonym">Curculio ferrugineus</name>
    <dbReference type="NCBI Taxonomy" id="354439"/>
    <lineage>
        <taxon>Eukaryota</taxon>
        <taxon>Metazoa</taxon>
        <taxon>Ecdysozoa</taxon>
        <taxon>Arthropoda</taxon>
        <taxon>Hexapoda</taxon>
        <taxon>Insecta</taxon>
        <taxon>Pterygota</taxon>
        <taxon>Neoptera</taxon>
        <taxon>Endopterygota</taxon>
        <taxon>Coleoptera</taxon>
        <taxon>Polyphaga</taxon>
        <taxon>Cucujiformia</taxon>
        <taxon>Curculionidae</taxon>
        <taxon>Dryophthorinae</taxon>
        <taxon>Rhynchophorus</taxon>
    </lineage>
</organism>
<dbReference type="AlphaFoldDB" id="A0A834I7S7"/>
<evidence type="ECO:0000256" key="1">
    <source>
        <dbReference type="SAM" id="MobiDB-lite"/>
    </source>
</evidence>
<evidence type="ECO:0000313" key="2">
    <source>
        <dbReference type="EMBL" id="KAF7274579.1"/>
    </source>
</evidence>
<feature type="region of interest" description="Disordered" evidence="1">
    <location>
        <begin position="1"/>
        <end position="43"/>
    </location>
</feature>
<gene>
    <name evidence="2" type="ORF">GWI33_012773</name>
</gene>
<protein>
    <submittedName>
        <fullName evidence="2">Uncharacterized protein</fullName>
    </submittedName>
</protein>
<evidence type="ECO:0000313" key="3">
    <source>
        <dbReference type="Proteomes" id="UP000625711"/>
    </source>
</evidence>
<proteinExistence type="predicted"/>
<dbReference type="Proteomes" id="UP000625711">
    <property type="component" value="Unassembled WGS sequence"/>
</dbReference>
<reference evidence="2" key="1">
    <citation type="submission" date="2020-08" db="EMBL/GenBank/DDBJ databases">
        <title>Genome sequencing and assembly of the red palm weevil Rhynchophorus ferrugineus.</title>
        <authorList>
            <person name="Dias G.B."/>
            <person name="Bergman C.M."/>
            <person name="Manee M."/>
        </authorList>
    </citation>
    <scope>NUCLEOTIDE SEQUENCE</scope>
    <source>
        <strain evidence="2">AA-2017</strain>
        <tissue evidence="2">Whole larva</tissue>
    </source>
</reference>